<feature type="region of interest" description="Disordered" evidence="1">
    <location>
        <begin position="47"/>
        <end position="95"/>
    </location>
</feature>
<feature type="compositionally biased region" description="Polar residues" evidence="1">
    <location>
        <begin position="157"/>
        <end position="185"/>
    </location>
</feature>
<feature type="domain" description="CTLH" evidence="2">
    <location>
        <begin position="118"/>
        <end position="223"/>
    </location>
</feature>
<dbReference type="Proteomes" id="UP000094065">
    <property type="component" value="Unassembled WGS sequence"/>
</dbReference>
<dbReference type="GeneID" id="30153676"/>
<gene>
    <name evidence="3" type="ORF">L202_02367</name>
</gene>
<dbReference type="Pfam" id="PF10607">
    <property type="entry name" value="CTLH"/>
    <property type="match status" value="1"/>
</dbReference>
<dbReference type="InterPro" id="IPR013144">
    <property type="entry name" value="CRA_dom"/>
</dbReference>
<dbReference type="STRING" id="1295533.A0A1E3I0F8"/>
<name>A0A1E3I0F8_9TREE</name>
<accession>A0A1E3I0F8</accession>
<comment type="caution">
    <text evidence="3">The sequence shown here is derived from an EMBL/GenBank/DDBJ whole genome shotgun (WGS) entry which is preliminary data.</text>
</comment>
<evidence type="ECO:0000259" key="2">
    <source>
        <dbReference type="PROSITE" id="PS50897"/>
    </source>
</evidence>
<keyword evidence="4" id="KW-1185">Reference proteome</keyword>
<dbReference type="RefSeq" id="XP_018996366.1">
    <property type="nucleotide sequence ID" value="XM_019135963.1"/>
</dbReference>
<feature type="compositionally biased region" description="Acidic residues" evidence="1">
    <location>
        <begin position="76"/>
        <end position="95"/>
    </location>
</feature>
<evidence type="ECO:0000313" key="4">
    <source>
        <dbReference type="Proteomes" id="UP000094065"/>
    </source>
</evidence>
<dbReference type="OrthoDB" id="8048523at2759"/>
<reference evidence="3 4" key="1">
    <citation type="submission" date="2016-06" db="EMBL/GenBank/DDBJ databases">
        <title>Evolution of pathogenesis and genome organization in the Tremellales.</title>
        <authorList>
            <person name="Cuomo C."/>
            <person name="Litvintseva A."/>
            <person name="Heitman J."/>
            <person name="Chen Y."/>
            <person name="Sun S."/>
            <person name="Springer D."/>
            <person name="Dromer F."/>
            <person name="Young S."/>
            <person name="Zeng Q."/>
            <person name="Chapman S."/>
            <person name="Gujja S."/>
            <person name="Saif S."/>
            <person name="Birren B."/>
        </authorList>
    </citation>
    <scope>NUCLEOTIDE SEQUENCE [LARGE SCALE GENOMIC DNA]</scope>
    <source>
        <strain evidence="3 4">CBS 6039</strain>
    </source>
</reference>
<dbReference type="InterPro" id="IPR024964">
    <property type="entry name" value="CTLH/CRA"/>
</dbReference>
<dbReference type="InterPro" id="IPR050618">
    <property type="entry name" value="Ubq-SigPath_Reg"/>
</dbReference>
<proteinExistence type="predicted"/>
<evidence type="ECO:0000256" key="1">
    <source>
        <dbReference type="SAM" id="MobiDB-lite"/>
    </source>
</evidence>
<feature type="region of interest" description="Disordered" evidence="1">
    <location>
        <begin position="219"/>
        <end position="239"/>
    </location>
</feature>
<feature type="region of interest" description="Disordered" evidence="1">
    <location>
        <begin position="156"/>
        <end position="200"/>
    </location>
</feature>
<evidence type="ECO:0000313" key="3">
    <source>
        <dbReference type="EMBL" id="ODN82047.1"/>
    </source>
</evidence>
<dbReference type="PANTHER" id="PTHR12864">
    <property type="entry name" value="RAN BINDING PROTEIN 9-RELATED"/>
    <property type="match status" value="1"/>
</dbReference>
<dbReference type="InterPro" id="IPR006595">
    <property type="entry name" value="CTLH_C"/>
</dbReference>
<dbReference type="SMART" id="SM00668">
    <property type="entry name" value="CTLH"/>
    <property type="match status" value="1"/>
</dbReference>
<dbReference type="AlphaFoldDB" id="A0A1E3I0F8"/>
<dbReference type="PROSITE" id="PS50897">
    <property type="entry name" value="CTLH"/>
    <property type="match status" value="1"/>
</dbReference>
<dbReference type="EMBL" id="AWGJ01000003">
    <property type="protein sequence ID" value="ODN82047.1"/>
    <property type="molecule type" value="Genomic_DNA"/>
</dbReference>
<protein>
    <recommendedName>
        <fullName evidence="2">CTLH domain-containing protein</fullName>
    </recommendedName>
</protein>
<dbReference type="SMART" id="SM00757">
    <property type="entry name" value="CRA"/>
    <property type="match status" value="1"/>
</dbReference>
<organism evidence="3 4">
    <name type="scientific">Cryptococcus amylolentus CBS 6039</name>
    <dbReference type="NCBI Taxonomy" id="1295533"/>
    <lineage>
        <taxon>Eukaryota</taxon>
        <taxon>Fungi</taxon>
        <taxon>Dikarya</taxon>
        <taxon>Basidiomycota</taxon>
        <taxon>Agaricomycotina</taxon>
        <taxon>Tremellomycetes</taxon>
        <taxon>Tremellales</taxon>
        <taxon>Cryptococcaceae</taxon>
        <taxon>Cryptococcus</taxon>
    </lineage>
</organism>
<sequence length="387" mass="42063">MAPARPPLTSLHDVVLEYITVNAYASTARALFDSDQGSLSGSSDSAWLPVDGFGQPGPSNGITKNGAGNGNVQGDDGAEEGMDVDDGNGDDEEAGDEFVHKGEIPASRFVIDKDMLQSIERRREILDHILNGSIERAVEALQTHFPDVLRDVPEEPSWSTYHSDGTANGNGSTRLHVSRSLQSDDQPSHDTPVFNTSSDPSHVRLNLQIQQFIESFRQLNPGSSSTSSPASSISSLANSQTLNGGGGGVTLTHALTSAQGLHAEAKKLKPEVRAVYMQEIKDVGALFAYENVEQSPLGGFVKQERRIRLAEQVNRAILESKGAPVESQLEEYTKRTQAIYALLGEHRVDVQPPWTSADGAAKAHVAEFWKYYGERPFSLQDFLDFSW</sequence>